<organism evidence="1 2">
    <name type="scientific">Lysinibacillus odysseyi 34hs-1 = NBRC 100172</name>
    <dbReference type="NCBI Taxonomy" id="1220589"/>
    <lineage>
        <taxon>Bacteria</taxon>
        <taxon>Bacillati</taxon>
        <taxon>Bacillota</taxon>
        <taxon>Bacilli</taxon>
        <taxon>Bacillales</taxon>
        <taxon>Bacillaceae</taxon>
        <taxon>Lysinibacillus</taxon>
    </lineage>
</organism>
<dbReference type="AlphaFoldDB" id="A0A0A3IXR2"/>
<reference evidence="1 2" key="1">
    <citation type="submission" date="2014-02" db="EMBL/GenBank/DDBJ databases">
        <title>Draft genome sequence of Lysinibacillus odysseyi NBRC 100172.</title>
        <authorList>
            <person name="Zhang F."/>
            <person name="Wang G."/>
            <person name="Zhang L."/>
        </authorList>
    </citation>
    <scope>NUCLEOTIDE SEQUENCE [LARGE SCALE GENOMIC DNA]</scope>
    <source>
        <strain evidence="1 2">NBRC 100172</strain>
    </source>
</reference>
<comment type="caution">
    <text evidence="1">The sequence shown here is derived from an EMBL/GenBank/DDBJ whole genome shotgun (WGS) entry which is preliminary data.</text>
</comment>
<dbReference type="OrthoDB" id="1426432at2"/>
<evidence type="ECO:0000313" key="2">
    <source>
        <dbReference type="Proteomes" id="UP000030437"/>
    </source>
</evidence>
<accession>A0A0A3IXR2</accession>
<name>A0A0A3IXR2_9BACI</name>
<dbReference type="EMBL" id="JPVP01000021">
    <property type="protein sequence ID" value="KGR89501.1"/>
    <property type="molecule type" value="Genomic_DNA"/>
</dbReference>
<keyword evidence="2" id="KW-1185">Reference proteome</keyword>
<gene>
    <name evidence="1" type="ORF">CD32_00285</name>
</gene>
<proteinExistence type="predicted"/>
<dbReference type="Proteomes" id="UP000030437">
    <property type="component" value="Unassembled WGS sequence"/>
</dbReference>
<dbReference type="RefSeq" id="WP_036150111.1">
    <property type="nucleotide sequence ID" value="NZ_AVCX01000041.1"/>
</dbReference>
<protein>
    <submittedName>
        <fullName evidence="1">Uncharacterized protein</fullName>
    </submittedName>
</protein>
<evidence type="ECO:0000313" key="1">
    <source>
        <dbReference type="EMBL" id="KGR89501.1"/>
    </source>
</evidence>
<dbReference type="eggNOG" id="ENOG50336X2">
    <property type="taxonomic scope" value="Bacteria"/>
</dbReference>
<sequence>MIIEKEIIDRICSIDWFSNCGNSCGISTQLTIVEEVNWKKAMKHSQSRYWEEITLEASNELTEFLAVNAPAKYKEWNKIVREGKGIIEKSVVPEITEYLNRQGLSHTILDNVKWDIISAIMEHTYRMEKEPFFFLELLKVYEAGNFPCGWRGSWPNGKLIVY</sequence>